<reference evidence="1 2" key="1">
    <citation type="submission" date="2020-06" db="EMBL/GenBank/DDBJ databases">
        <authorList>
            <person name="Chanama M."/>
        </authorList>
    </citation>
    <scope>NUCLEOTIDE SEQUENCE [LARGE SCALE GENOMIC DNA]</scope>
    <source>
        <strain evidence="1 2">TBRC6557</strain>
    </source>
</reference>
<comment type="caution">
    <text evidence="1">The sequence shown here is derived from an EMBL/GenBank/DDBJ whole genome shotgun (WGS) entry which is preliminary data.</text>
</comment>
<evidence type="ECO:0000313" key="1">
    <source>
        <dbReference type="EMBL" id="NUW39544.1"/>
    </source>
</evidence>
<name>A0A7Y6MAJ4_9ACTN</name>
<proteinExistence type="predicted"/>
<sequence length="130" mass="14326">MTTMPPLTLRQGLLIVDAVNGLGAAERTAKARLLEREVAAVIALGSPEIWAAEGRALLDMIAAWTTGRRLVVVDAAERFWTCTEGGYEEGLREVGLLSEGASAPVLSRRRRFRTTRRRCDSRRSDHAPPR</sequence>
<evidence type="ECO:0000313" key="2">
    <source>
        <dbReference type="Proteomes" id="UP000546126"/>
    </source>
</evidence>
<protein>
    <submittedName>
        <fullName evidence="1">Uncharacterized protein</fullName>
    </submittedName>
</protein>
<gene>
    <name evidence="1" type="ORF">HT134_05265</name>
</gene>
<dbReference type="Proteomes" id="UP000546126">
    <property type="component" value="Unassembled WGS sequence"/>
</dbReference>
<dbReference type="AlphaFoldDB" id="A0A7Y6MAJ4"/>
<organism evidence="1 2">
    <name type="scientific">Nonomuraea rhodomycinica</name>
    <dbReference type="NCBI Taxonomy" id="1712872"/>
    <lineage>
        <taxon>Bacteria</taxon>
        <taxon>Bacillati</taxon>
        <taxon>Actinomycetota</taxon>
        <taxon>Actinomycetes</taxon>
        <taxon>Streptosporangiales</taxon>
        <taxon>Streptosporangiaceae</taxon>
        <taxon>Nonomuraea</taxon>
    </lineage>
</organism>
<accession>A0A7Y6MAJ4</accession>
<dbReference type="EMBL" id="JABWGO010000001">
    <property type="protein sequence ID" value="NUW39544.1"/>
    <property type="molecule type" value="Genomic_DNA"/>
</dbReference>
<keyword evidence="2" id="KW-1185">Reference proteome</keyword>
<dbReference type="RefSeq" id="WP_175599070.1">
    <property type="nucleotide sequence ID" value="NZ_JABWGO010000001.1"/>
</dbReference>